<dbReference type="InterPro" id="IPR006977">
    <property type="entry name" value="Yip1_dom"/>
</dbReference>
<feature type="transmembrane region" description="Helical" evidence="5">
    <location>
        <begin position="69"/>
        <end position="89"/>
    </location>
</feature>
<evidence type="ECO:0000256" key="3">
    <source>
        <dbReference type="ARBA" id="ARBA00022989"/>
    </source>
</evidence>
<evidence type="ECO:0000256" key="2">
    <source>
        <dbReference type="ARBA" id="ARBA00022692"/>
    </source>
</evidence>
<organism evidence="7 8">
    <name type="scientific">Roseinatronobacter monicus</name>
    <dbReference type="NCBI Taxonomy" id="393481"/>
    <lineage>
        <taxon>Bacteria</taxon>
        <taxon>Pseudomonadati</taxon>
        <taxon>Pseudomonadota</taxon>
        <taxon>Alphaproteobacteria</taxon>
        <taxon>Rhodobacterales</taxon>
        <taxon>Paracoccaceae</taxon>
        <taxon>Roseinatronobacter</taxon>
    </lineage>
</organism>
<feature type="transmembrane region" description="Helical" evidence="5">
    <location>
        <begin position="133"/>
        <end position="155"/>
    </location>
</feature>
<feature type="transmembrane region" description="Helical" evidence="5">
    <location>
        <begin position="37"/>
        <end position="57"/>
    </location>
</feature>
<dbReference type="AlphaFoldDB" id="A0A543KCP7"/>
<dbReference type="Pfam" id="PF04893">
    <property type="entry name" value="Yip1"/>
    <property type="match status" value="1"/>
</dbReference>
<protein>
    <submittedName>
        <fullName evidence="7">Yip1-like protein</fullName>
    </submittedName>
</protein>
<keyword evidence="4 5" id="KW-0472">Membrane</keyword>
<evidence type="ECO:0000259" key="6">
    <source>
        <dbReference type="Pfam" id="PF04893"/>
    </source>
</evidence>
<keyword evidence="2 5" id="KW-0812">Transmembrane</keyword>
<sequence length="190" mass="20377">MNLNAANVSALVRLSLTRPREAAGRLLSMNVPDDARWLGFVIVVVLSVLIGQVSVLLMGEEGFQGSMLFMAMFQTSILLGMVVAVQGIGRALGGGGTFPDTLLLVAWLQFVMLVFQLVQIVSLLIVPAVFGMITIVALVFFMWMLTNFIMALHGFTSPVKVFVGIIFSFFAMATVLAILLGMMGFAPGGV</sequence>
<name>A0A543KCP7_9RHOB</name>
<evidence type="ECO:0000256" key="5">
    <source>
        <dbReference type="SAM" id="Phobius"/>
    </source>
</evidence>
<gene>
    <name evidence="7" type="ORF">BD293_1459</name>
</gene>
<evidence type="ECO:0000256" key="4">
    <source>
        <dbReference type="ARBA" id="ARBA00023136"/>
    </source>
</evidence>
<feature type="transmembrane region" description="Helical" evidence="5">
    <location>
        <begin position="161"/>
        <end position="186"/>
    </location>
</feature>
<evidence type="ECO:0000313" key="7">
    <source>
        <dbReference type="EMBL" id="TQM92839.1"/>
    </source>
</evidence>
<dbReference type="RefSeq" id="WP_170207081.1">
    <property type="nucleotide sequence ID" value="NZ_VFPT01000001.1"/>
</dbReference>
<comment type="caution">
    <text evidence="7">The sequence shown here is derived from an EMBL/GenBank/DDBJ whole genome shotgun (WGS) entry which is preliminary data.</text>
</comment>
<proteinExistence type="predicted"/>
<reference evidence="7 8" key="1">
    <citation type="submission" date="2019-06" db="EMBL/GenBank/DDBJ databases">
        <title>Genomic Encyclopedia of Archaeal and Bacterial Type Strains, Phase II (KMG-II): from individual species to whole genera.</title>
        <authorList>
            <person name="Goeker M."/>
        </authorList>
    </citation>
    <scope>NUCLEOTIDE SEQUENCE [LARGE SCALE GENOMIC DNA]</scope>
    <source>
        <strain evidence="7 8">DSM 18423</strain>
    </source>
</reference>
<comment type="subcellular location">
    <subcellularLocation>
        <location evidence="1">Membrane</location>
        <topology evidence="1">Multi-pass membrane protein</topology>
    </subcellularLocation>
</comment>
<keyword evidence="8" id="KW-1185">Reference proteome</keyword>
<evidence type="ECO:0000256" key="1">
    <source>
        <dbReference type="ARBA" id="ARBA00004141"/>
    </source>
</evidence>
<accession>A0A543KCP7</accession>
<feature type="domain" description="Yip1" evidence="6">
    <location>
        <begin position="15"/>
        <end position="178"/>
    </location>
</feature>
<dbReference type="GO" id="GO:0016020">
    <property type="term" value="C:membrane"/>
    <property type="evidence" value="ECO:0007669"/>
    <property type="project" value="UniProtKB-SubCell"/>
</dbReference>
<feature type="transmembrane region" description="Helical" evidence="5">
    <location>
        <begin position="101"/>
        <end position="126"/>
    </location>
</feature>
<dbReference type="EMBL" id="VFPT01000001">
    <property type="protein sequence ID" value="TQM92839.1"/>
    <property type="molecule type" value="Genomic_DNA"/>
</dbReference>
<keyword evidence="3 5" id="KW-1133">Transmembrane helix</keyword>
<evidence type="ECO:0000313" key="8">
    <source>
        <dbReference type="Proteomes" id="UP000320582"/>
    </source>
</evidence>
<dbReference type="Proteomes" id="UP000320582">
    <property type="component" value="Unassembled WGS sequence"/>
</dbReference>